<feature type="region of interest" description="Disordered" evidence="7">
    <location>
        <begin position="1"/>
        <end position="32"/>
    </location>
</feature>
<dbReference type="GO" id="GO:0005200">
    <property type="term" value="F:structural constituent of cytoskeleton"/>
    <property type="evidence" value="ECO:0007669"/>
    <property type="project" value="InterPro"/>
</dbReference>
<accession>A0A2J8A2W6</accession>
<keyword evidence="4" id="KW-0493">Microtubule</keyword>
<name>A0A2J8A2W6_9CHLO</name>
<evidence type="ECO:0000256" key="2">
    <source>
        <dbReference type="ARBA" id="ARBA00005678"/>
    </source>
</evidence>
<evidence type="ECO:0000313" key="9">
    <source>
        <dbReference type="Proteomes" id="UP000236333"/>
    </source>
</evidence>
<evidence type="ECO:0000313" key="8">
    <source>
        <dbReference type="EMBL" id="PNH06859.1"/>
    </source>
</evidence>
<evidence type="ECO:0000256" key="4">
    <source>
        <dbReference type="ARBA" id="ARBA00022701"/>
    </source>
</evidence>
<evidence type="ECO:0000256" key="7">
    <source>
        <dbReference type="SAM" id="MobiDB-lite"/>
    </source>
</evidence>
<dbReference type="GO" id="GO:0005874">
    <property type="term" value="C:microtubule"/>
    <property type="evidence" value="ECO:0007669"/>
    <property type="project" value="UniProtKB-KW"/>
</dbReference>
<dbReference type="Pfam" id="PF06705">
    <property type="entry name" value="SF-assemblin"/>
    <property type="match status" value="1"/>
</dbReference>
<dbReference type="PRINTS" id="PR01799">
    <property type="entry name" value="SFASSEMBLIN"/>
</dbReference>
<organism evidence="8 9">
    <name type="scientific">Tetrabaena socialis</name>
    <dbReference type="NCBI Taxonomy" id="47790"/>
    <lineage>
        <taxon>Eukaryota</taxon>
        <taxon>Viridiplantae</taxon>
        <taxon>Chlorophyta</taxon>
        <taxon>core chlorophytes</taxon>
        <taxon>Chlorophyceae</taxon>
        <taxon>CS clade</taxon>
        <taxon>Chlamydomonadales</taxon>
        <taxon>Tetrabaenaceae</taxon>
        <taxon>Tetrabaena</taxon>
    </lineage>
</organism>
<keyword evidence="5" id="KW-0175">Coiled coil</keyword>
<keyword evidence="6" id="KW-0206">Cytoskeleton</keyword>
<dbReference type="AlphaFoldDB" id="A0A2J8A2W6"/>
<dbReference type="Proteomes" id="UP000236333">
    <property type="component" value="Unassembled WGS sequence"/>
</dbReference>
<sequence>MSSLRPYETPMSLSPRRRDFSPSRPGTNGPSAKLEHVTERFAGLWTDLEQEKQNKRIAESTRFSLLQESLQRIEKSVERGGTWKTSLPGCTSSKDVKSYTYLREGG</sequence>
<evidence type="ECO:0000256" key="1">
    <source>
        <dbReference type="ARBA" id="ARBA00004245"/>
    </source>
</evidence>
<evidence type="ECO:0000256" key="5">
    <source>
        <dbReference type="ARBA" id="ARBA00023054"/>
    </source>
</evidence>
<proteinExistence type="inferred from homology"/>
<comment type="similarity">
    <text evidence="2">Belongs to the SF-assemblin family.</text>
</comment>
<dbReference type="EMBL" id="PGGS01000211">
    <property type="protein sequence ID" value="PNH06859.1"/>
    <property type="molecule type" value="Genomic_DNA"/>
</dbReference>
<evidence type="ECO:0000256" key="6">
    <source>
        <dbReference type="ARBA" id="ARBA00023212"/>
    </source>
</evidence>
<keyword evidence="3" id="KW-0963">Cytoplasm</keyword>
<dbReference type="InterPro" id="IPR008374">
    <property type="entry name" value="SF_assemblin/giardin_b"/>
</dbReference>
<keyword evidence="9" id="KW-1185">Reference proteome</keyword>
<gene>
    <name evidence="8" type="ORF">TSOC_006732</name>
</gene>
<dbReference type="OrthoDB" id="436841at2759"/>
<reference evidence="8 9" key="1">
    <citation type="journal article" date="2017" name="Mol. Biol. Evol.">
        <title>The 4-celled Tetrabaena socialis nuclear genome reveals the essential components for genetic control of cell number at the origin of multicellularity in the volvocine lineage.</title>
        <authorList>
            <person name="Featherston J."/>
            <person name="Arakaki Y."/>
            <person name="Hanschen E.R."/>
            <person name="Ferris P.J."/>
            <person name="Michod R.E."/>
            <person name="Olson B.J.S.C."/>
            <person name="Nozaki H."/>
            <person name="Durand P.M."/>
        </authorList>
    </citation>
    <scope>NUCLEOTIDE SEQUENCE [LARGE SCALE GENOMIC DNA]</scope>
    <source>
        <strain evidence="8 9">NIES-571</strain>
    </source>
</reference>
<protein>
    <submittedName>
        <fullName evidence="8">SF-assemblin</fullName>
    </submittedName>
</protein>
<comment type="caution">
    <text evidence="8">The sequence shown here is derived from an EMBL/GenBank/DDBJ whole genome shotgun (WGS) entry which is preliminary data.</text>
</comment>
<evidence type="ECO:0000256" key="3">
    <source>
        <dbReference type="ARBA" id="ARBA00022490"/>
    </source>
</evidence>
<comment type="subcellular location">
    <subcellularLocation>
        <location evidence="1">Cytoplasm</location>
        <location evidence="1">Cytoskeleton</location>
    </subcellularLocation>
</comment>